<protein>
    <submittedName>
        <fullName evidence="17">Voltage-dependent calcium channel type A subunit alpha-1</fullName>
    </submittedName>
</protein>
<dbReference type="Pfam" id="PF16905">
    <property type="entry name" value="GPHH"/>
    <property type="match status" value="1"/>
</dbReference>
<dbReference type="InterPro" id="IPR002048">
    <property type="entry name" value="EF_hand_dom"/>
</dbReference>
<dbReference type="InterPro" id="IPR050599">
    <property type="entry name" value="VDCC_alpha-1_subunit"/>
</dbReference>
<evidence type="ECO:0000256" key="9">
    <source>
        <dbReference type="ARBA" id="ARBA00022989"/>
    </source>
</evidence>
<feature type="region of interest" description="Disordered" evidence="14">
    <location>
        <begin position="457"/>
        <end position="486"/>
    </location>
</feature>
<reference evidence="17 18" key="1">
    <citation type="submission" date="2019-04" db="EMBL/GenBank/DDBJ databases">
        <title>Annotation for the trematode Fasciola gigantica.</title>
        <authorList>
            <person name="Choi Y.-J."/>
        </authorList>
    </citation>
    <scope>NUCLEOTIDE SEQUENCE [LARGE SCALE GENOMIC DNA]</scope>
    <source>
        <strain evidence="17">Uganda_cow_1</strain>
    </source>
</reference>
<evidence type="ECO:0000256" key="8">
    <source>
        <dbReference type="ARBA" id="ARBA00022882"/>
    </source>
</evidence>
<evidence type="ECO:0000256" key="7">
    <source>
        <dbReference type="ARBA" id="ARBA00022837"/>
    </source>
</evidence>
<dbReference type="Proteomes" id="UP000316759">
    <property type="component" value="Unassembled WGS sequence"/>
</dbReference>
<feature type="compositionally biased region" description="Polar residues" evidence="14">
    <location>
        <begin position="786"/>
        <end position="799"/>
    </location>
</feature>
<dbReference type="GO" id="GO:0005891">
    <property type="term" value="C:voltage-gated calcium channel complex"/>
    <property type="evidence" value="ECO:0007669"/>
    <property type="project" value="TreeGrafter"/>
</dbReference>
<evidence type="ECO:0000256" key="6">
    <source>
        <dbReference type="ARBA" id="ARBA00022737"/>
    </source>
</evidence>
<comment type="caution">
    <text evidence="17">The sequence shown here is derived from an EMBL/GenBank/DDBJ whole genome shotgun (WGS) entry which is preliminary data.</text>
</comment>
<feature type="compositionally biased region" description="Basic and acidic residues" evidence="14">
    <location>
        <begin position="414"/>
        <end position="425"/>
    </location>
</feature>
<feature type="region of interest" description="Disordered" evidence="14">
    <location>
        <begin position="279"/>
        <end position="316"/>
    </location>
</feature>
<evidence type="ECO:0000256" key="13">
    <source>
        <dbReference type="ARBA" id="ARBA00023303"/>
    </source>
</evidence>
<dbReference type="Pfam" id="PF00520">
    <property type="entry name" value="Ion_trans"/>
    <property type="match status" value="1"/>
</dbReference>
<dbReference type="SMART" id="SM01062">
    <property type="entry name" value="Ca_chan_IQ"/>
    <property type="match status" value="1"/>
</dbReference>
<dbReference type="GO" id="GO:0098703">
    <property type="term" value="P:calcium ion import across plasma membrane"/>
    <property type="evidence" value="ECO:0007669"/>
    <property type="project" value="TreeGrafter"/>
</dbReference>
<evidence type="ECO:0000256" key="1">
    <source>
        <dbReference type="ARBA" id="ARBA00004141"/>
    </source>
</evidence>
<dbReference type="AlphaFoldDB" id="A0A504YV98"/>
<dbReference type="GO" id="GO:0045202">
    <property type="term" value="C:synapse"/>
    <property type="evidence" value="ECO:0007669"/>
    <property type="project" value="GOC"/>
</dbReference>
<keyword evidence="11 15" id="KW-0472">Membrane</keyword>
<evidence type="ECO:0000256" key="11">
    <source>
        <dbReference type="ARBA" id="ARBA00023136"/>
    </source>
</evidence>
<name>A0A504YV98_FASGI</name>
<comment type="subcellular location">
    <subcellularLocation>
        <location evidence="1">Membrane</location>
        <topology evidence="1">Multi-pass membrane protein</topology>
    </subcellularLocation>
</comment>
<dbReference type="PROSITE" id="PS50222">
    <property type="entry name" value="EF_HAND_2"/>
    <property type="match status" value="1"/>
</dbReference>
<dbReference type="GO" id="GO:0008331">
    <property type="term" value="F:high voltage-gated calcium channel activity"/>
    <property type="evidence" value="ECO:0007669"/>
    <property type="project" value="TreeGrafter"/>
</dbReference>
<keyword evidence="7" id="KW-0106">Calcium</keyword>
<accession>A0A504YV98</accession>
<dbReference type="EMBL" id="SUNJ01002567">
    <property type="protein sequence ID" value="TPP65882.1"/>
    <property type="molecule type" value="Genomic_DNA"/>
</dbReference>
<dbReference type="Gene3D" id="1.10.238.10">
    <property type="entry name" value="EF-hand"/>
    <property type="match status" value="1"/>
</dbReference>
<dbReference type="PANTHER" id="PTHR45628">
    <property type="entry name" value="VOLTAGE-DEPENDENT CALCIUM CHANNEL TYPE A SUBUNIT ALPHA-1"/>
    <property type="match status" value="1"/>
</dbReference>
<feature type="compositionally biased region" description="Basic and acidic residues" evidence="14">
    <location>
        <begin position="459"/>
        <end position="486"/>
    </location>
</feature>
<keyword evidence="13" id="KW-0407">Ion channel</keyword>
<evidence type="ECO:0000256" key="2">
    <source>
        <dbReference type="ARBA" id="ARBA00022448"/>
    </source>
</evidence>
<feature type="non-terminal residue" evidence="17">
    <location>
        <position position="1"/>
    </location>
</feature>
<feature type="region of interest" description="Disordered" evidence="14">
    <location>
        <begin position="786"/>
        <end position="815"/>
    </location>
</feature>
<evidence type="ECO:0000256" key="15">
    <source>
        <dbReference type="SAM" id="Phobius"/>
    </source>
</evidence>
<keyword evidence="8" id="KW-0851">Voltage-gated channel</keyword>
<dbReference type="FunFam" id="1.10.238.10:FF:000063">
    <property type="entry name" value="Voltage-dependent N-type calcium channel subunit alpha"/>
    <property type="match status" value="1"/>
</dbReference>
<keyword evidence="5 15" id="KW-0812">Transmembrane</keyword>
<keyword evidence="2" id="KW-0813">Transport</keyword>
<evidence type="ECO:0000256" key="14">
    <source>
        <dbReference type="SAM" id="MobiDB-lite"/>
    </source>
</evidence>
<evidence type="ECO:0000259" key="16">
    <source>
        <dbReference type="PROSITE" id="PS50222"/>
    </source>
</evidence>
<evidence type="ECO:0000313" key="18">
    <source>
        <dbReference type="Proteomes" id="UP000316759"/>
    </source>
</evidence>
<proteinExistence type="predicted"/>
<feature type="compositionally biased region" description="Polar residues" evidence="14">
    <location>
        <begin position="354"/>
        <end position="398"/>
    </location>
</feature>
<keyword evidence="9 15" id="KW-1133">Transmembrane helix</keyword>
<dbReference type="Pfam" id="PF08763">
    <property type="entry name" value="Ca_chan_IQ"/>
    <property type="match status" value="1"/>
</dbReference>
<dbReference type="OrthoDB" id="416585at2759"/>
<sequence length="815" mass="92028">LLTGFSSSSIGSSNNNNNLPSFAHLPFFSCATGENWQEIMLDCTAGRECESAGDTCGSTFTYPYFITFYFLCSFLMLNLFVAVIMDNFDYLTRDSSILGPHHLDEFVRVWAEYDPEAKGLIHHKEMYEMLRNMEPPVGFGKNCPCRLAYRKLVRMNMPVDESGCVHFTTTLFALIRESLGIKTGPTEFMDQRDNELRETICKMWPVRGRKMLHILIPPDSGKSEFISELVYHKMTVGKIYASFLIIENWRTTRAFQGKGGTAKSASILARFFGAVKKNVHKSTPGSDGEEEIHGCIGDTRVSPGRSVEQSGRESELSCGLRRYPNGYIRFPAVTASKIQESNQDPSDSDESVAEQMTSVSSKKYTDSQWYGTNRSRDLSQGMQDQYSGMDNRMTAMQNKDSEDSEEDGEDDEEHIWHHSDPSEAERRRSLFALSARLTEASGDTAGSFPSDESYQYQLHGERDPKYEDSEGHLVQESRNKSVPREDRLYSPERDICSCPESRYWEPHRAHNYEFGMRPLSDSVYTHDGLITVQPRPYFSPQLDPRVYQFCKGISSSGDDHDHLVTRISEQGHSYHSCVPSTSRTMIPEDAPITSAMLRARKRRWPFRQSSDPVPTERNVDSSFSFGLDYGESYTRRLPPIEEAPSMIHSGRPMFYSVPPPSEPNRTDLCNSYENIRCPQLQPIQPRLPPASTGYGATLFQPVPPPTGDERANLFSSGDNHVTSDSVARLAYPSTSLTRDCLFHPVYGAGRITSPRIGIEPYSGTSYRVRSTIHVISDTNQSIPANLQPNWPTLADSPTHTEYEPDTLMPGRTYEQ</sequence>
<gene>
    <name evidence="17" type="ORF">FGIG_02575</name>
</gene>
<feature type="domain" description="EF-hand" evidence="16">
    <location>
        <begin position="101"/>
        <end position="136"/>
    </location>
</feature>
<feature type="region of interest" description="Disordered" evidence="14">
    <location>
        <begin position="338"/>
        <end position="425"/>
    </location>
</feature>
<dbReference type="InterPro" id="IPR014873">
    <property type="entry name" value="VDCC_a1su_IQ"/>
</dbReference>
<feature type="compositionally biased region" description="Acidic residues" evidence="14">
    <location>
        <begin position="402"/>
        <end position="413"/>
    </location>
</feature>
<keyword evidence="10" id="KW-0406">Ion transport</keyword>
<evidence type="ECO:0000256" key="4">
    <source>
        <dbReference type="ARBA" id="ARBA00022673"/>
    </source>
</evidence>
<dbReference type="STRING" id="46835.A0A504YV98"/>
<dbReference type="GO" id="GO:0005509">
    <property type="term" value="F:calcium ion binding"/>
    <property type="evidence" value="ECO:0007669"/>
    <property type="project" value="InterPro"/>
</dbReference>
<keyword evidence="4" id="KW-0107">Calcium channel</keyword>
<keyword evidence="3" id="KW-0109">Calcium transport</keyword>
<evidence type="ECO:0000256" key="3">
    <source>
        <dbReference type="ARBA" id="ARBA00022568"/>
    </source>
</evidence>
<dbReference type="GO" id="GO:0007268">
    <property type="term" value="P:chemical synaptic transmission"/>
    <property type="evidence" value="ECO:0007669"/>
    <property type="project" value="TreeGrafter"/>
</dbReference>
<keyword evidence="6" id="KW-0677">Repeat</keyword>
<evidence type="ECO:0000256" key="5">
    <source>
        <dbReference type="ARBA" id="ARBA00022692"/>
    </source>
</evidence>
<keyword evidence="18" id="KW-1185">Reference proteome</keyword>
<evidence type="ECO:0000256" key="10">
    <source>
        <dbReference type="ARBA" id="ARBA00023065"/>
    </source>
</evidence>
<dbReference type="InterPro" id="IPR031649">
    <property type="entry name" value="GPHH_dom"/>
</dbReference>
<dbReference type="PANTHER" id="PTHR45628:SF7">
    <property type="entry name" value="VOLTAGE-DEPENDENT CALCIUM CHANNEL TYPE A SUBUNIT ALPHA-1"/>
    <property type="match status" value="1"/>
</dbReference>
<evidence type="ECO:0000313" key="17">
    <source>
        <dbReference type="EMBL" id="TPP65882.1"/>
    </source>
</evidence>
<organism evidence="17 18">
    <name type="scientific">Fasciola gigantica</name>
    <name type="common">Giant liver fluke</name>
    <dbReference type="NCBI Taxonomy" id="46835"/>
    <lineage>
        <taxon>Eukaryota</taxon>
        <taxon>Metazoa</taxon>
        <taxon>Spiralia</taxon>
        <taxon>Lophotrochozoa</taxon>
        <taxon>Platyhelminthes</taxon>
        <taxon>Trematoda</taxon>
        <taxon>Digenea</taxon>
        <taxon>Plagiorchiida</taxon>
        <taxon>Echinostomata</taxon>
        <taxon>Echinostomatoidea</taxon>
        <taxon>Fasciolidae</taxon>
        <taxon>Fasciola</taxon>
    </lineage>
</organism>
<dbReference type="InterPro" id="IPR005821">
    <property type="entry name" value="Ion_trans_dom"/>
</dbReference>
<keyword evidence="12" id="KW-0325">Glycoprotein</keyword>
<dbReference type="Gene3D" id="1.10.287.70">
    <property type="match status" value="1"/>
</dbReference>
<feature type="transmembrane region" description="Helical" evidence="15">
    <location>
        <begin position="64"/>
        <end position="85"/>
    </location>
</feature>
<evidence type="ECO:0000256" key="12">
    <source>
        <dbReference type="ARBA" id="ARBA00023180"/>
    </source>
</evidence>